<reference evidence="2 3" key="1">
    <citation type="submission" date="2018-10" db="EMBL/GenBank/DDBJ databases">
        <title>Natrarchaeobius chitinivorans gen. nov., sp. nov., and Natrarchaeobius haloalkaliphilus sp. nov., alkaliphilic, chitin-utilizing haloarchaea from hypersaline alkaline lakes.</title>
        <authorList>
            <person name="Sorokin D.Y."/>
            <person name="Elcheninov A.G."/>
            <person name="Kostrikina N.A."/>
            <person name="Bale N.J."/>
            <person name="Sinninghe Damste J.S."/>
            <person name="Khijniak T.V."/>
            <person name="Kublanov I.V."/>
            <person name="Toshchakov S.V."/>
        </authorList>
    </citation>
    <scope>NUCLEOTIDE SEQUENCE [LARGE SCALE GENOMIC DNA]</scope>
    <source>
        <strain evidence="2 3">AArcht-Sl</strain>
    </source>
</reference>
<gene>
    <name evidence="2" type="ORF">EA462_03745</name>
</gene>
<keyword evidence="3" id="KW-1185">Reference proteome</keyword>
<sequence>MDLTDSDIGGDVTGHYEPVSIEPTAVDGSVRTTDDVQMVDGTVVEGDLETDSGTLSLDDATIVGHAFARTTPTSSVTATRRSTASTVEAIVDFRSICSFYILYGRVKQTRPIALAG</sequence>
<comment type="caution">
    <text evidence="2">The sequence shown here is derived from an EMBL/GenBank/DDBJ whole genome shotgun (WGS) entry which is preliminary data.</text>
</comment>
<proteinExistence type="predicted"/>
<evidence type="ECO:0000256" key="1">
    <source>
        <dbReference type="SAM" id="MobiDB-lite"/>
    </source>
</evidence>
<dbReference type="RefSeq" id="WP_124177234.1">
    <property type="nucleotide sequence ID" value="NZ_REFY01000002.1"/>
</dbReference>
<evidence type="ECO:0000313" key="3">
    <source>
        <dbReference type="Proteomes" id="UP000273828"/>
    </source>
</evidence>
<evidence type="ECO:0008006" key="4">
    <source>
        <dbReference type="Google" id="ProtNLM"/>
    </source>
</evidence>
<feature type="region of interest" description="Disordered" evidence="1">
    <location>
        <begin position="1"/>
        <end position="27"/>
    </location>
</feature>
<evidence type="ECO:0000313" key="2">
    <source>
        <dbReference type="EMBL" id="RQG91119.1"/>
    </source>
</evidence>
<accession>A0A3N6P0W7</accession>
<organism evidence="2 3">
    <name type="scientific">Natrarchaeobius halalkaliphilus</name>
    <dbReference type="NCBI Taxonomy" id="1679091"/>
    <lineage>
        <taxon>Archaea</taxon>
        <taxon>Methanobacteriati</taxon>
        <taxon>Methanobacteriota</taxon>
        <taxon>Stenosarchaea group</taxon>
        <taxon>Halobacteria</taxon>
        <taxon>Halobacteriales</taxon>
        <taxon>Natrialbaceae</taxon>
        <taxon>Natrarchaeobius</taxon>
    </lineage>
</organism>
<dbReference type="AlphaFoldDB" id="A0A3N6P0W7"/>
<name>A0A3N6P0W7_9EURY</name>
<dbReference type="Proteomes" id="UP000273828">
    <property type="component" value="Unassembled WGS sequence"/>
</dbReference>
<dbReference type="EMBL" id="REFY01000002">
    <property type="protein sequence ID" value="RQG91119.1"/>
    <property type="molecule type" value="Genomic_DNA"/>
</dbReference>
<protein>
    <recommendedName>
        <fullName evidence="4">Polymer-forming cytoskeletal protein</fullName>
    </recommendedName>
</protein>